<proteinExistence type="inferred from homology"/>
<feature type="compositionally biased region" description="Basic residues" evidence="6">
    <location>
        <begin position="1"/>
        <end position="17"/>
    </location>
</feature>
<dbReference type="NCBIfam" id="TIGR01182">
    <property type="entry name" value="eda"/>
    <property type="match status" value="1"/>
</dbReference>
<evidence type="ECO:0000313" key="8">
    <source>
        <dbReference type="EMBL" id="RXH09774.1"/>
    </source>
</evidence>
<dbReference type="InterPro" id="IPR013785">
    <property type="entry name" value="Aldolase_TIM"/>
</dbReference>
<keyword evidence="5" id="KW-0119">Carbohydrate metabolism</keyword>
<dbReference type="EMBL" id="RDQZ01000023">
    <property type="protein sequence ID" value="RXH09774.1"/>
    <property type="molecule type" value="Genomic_DNA"/>
</dbReference>
<evidence type="ECO:0000313" key="9">
    <source>
        <dbReference type="Proteomes" id="UP000288972"/>
    </source>
</evidence>
<keyword evidence="10" id="KW-1185">Reference proteome</keyword>
<evidence type="ECO:0000256" key="2">
    <source>
        <dbReference type="ARBA" id="ARBA00006906"/>
    </source>
</evidence>
<organism evidence="7 9">
    <name type="scientific">Bradyrhizobium guangzhouense</name>
    <dbReference type="NCBI Taxonomy" id="1325095"/>
    <lineage>
        <taxon>Bacteria</taxon>
        <taxon>Pseudomonadati</taxon>
        <taxon>Pseudomonadota</taxon>
        <taxon>Alphaproteobacteria</taxon>
        <taxon>Hyphomicrobiales</taxon>
        <taxon>Nitrobacteraceae</taxon>
        <taxon>Bradyrhizobium</taxon>
    </lineage>
</organism>
<evidence type="ECO:0000256" key="5">
    <source>
        <dbReference type="ARBA" id="ARBA00023277"/>
    </source>
</evidence>
<dbReference type="Proteomes" id="UP000290401">
    <property type="component" value="Unassembled WGS sequence"/>
</dbReference>
<dbReference type="PANTHER" id="PTHR30246:SF1">
    <property type="entry name" value="2-DEHYDRO-3-DEOXY-6-PHOSPHOGALACTONATE ALDOLASE-RELATED"/>
    <property type="match status" value="1"/>
</dbReference>
<evidence type="ECO:0000256" key="1">
    <source>
        <dbReference type="ARBA" id="ARBA00004761"/>
    </source>
</evidence>
<dbReference type="CDD" id="cd00452">
    <property type="entry name" value="KDPG_aldolase"/>
    <property type="match status" value="1"/>
</dbReference>
<dbReference type="AlphaFoldDB" id="A0AAE5X2Q6"/>
<evidence type="ECO:0000313" key="10">
    <source>
        <dbReference type="Proteomes" id="UP000290401"/>
    </source>
</evidence>
<dbReference type="SUPFAM" id="SSF51569">
    <property type="entry name" value="Aldolase"/>
    <property type="match status" value="1"/>
</dbReference>
<evidence type="ECO:0000256" key="3">
    <source>
        <dbReference type="ARBA" id="ARBA00011233"/>
    </source>
</evidence>
<dbReference type="Pfam" id="PF01081">
    <property type="entry name" value="Aldolase"/>
    <property type="match status" value="1"/>
</dbReference>
<comment type="similarity">
    <text evidence="2">Belongs to the KHG/KDPG aldolase family.</text>
</comment>
<dbReference type="Gene3D" id="3.20.20.70">
    <property type="entry name" value="Aldolase class I"/>
    <property type="match status" value="1"/>
</dbReference>
<dbReference type="NCBIfam" id="NF004325">
    <property type="entry name" value="PRK05718.1"/>
    <property type="match status" value="1"/>
</dbReference>
<feature type="region of interest" description="Disordered" evidence="6">
    <location>
        <begin position="1"/>
        <end position="34"/>
    </location>
</feature>
<keyword evidence="4 8" id="KW-0456">Lyase</keyword>
<protein>
    <submittedName>
        <fullName evidence="8">Bifunctional 4-hydroxy-2-oxoglutarate aldolase/2-dehydro-3-deoxy-phosphogluconate aldolase</fullName>
        <ecNumber evidence="8">4.1.2.14</ecNumber>
        <ecNumber evidence="8">4.1.3.16</ecNumber>
    </submittedName>
    <submittedName>
        <fullName evidence="7">Keto-hydroxyglutarate-aldolase/keto-deoxy-phosphogluconate aldolase</fullName>
    </submittedName>
</protein>
<evidence type="ECO:0000256" key="4">
    <source>
        <dbReference type="ARBA" id="ARBA00023239"/>
    </source>
</evidence>
<dbReference type="InterPro" id="IPR000887">
    <property type="entry name" value="Aldlse_KDPG_KHG"/>
</dbReference>
<accession>A0AAE5X2Q6</accession>
<name>A0AAE5X2Q6_9BRAD</name>
<reference evidence="7 9" key="1">
    <citation type="submission" date="2018-06" db="EMBL/GenBank/DDBJ databases">
        <title>Comparative genomics of rhizobia nodulating Arachis hypogaea in China.</title>
        <authorList>
            <person name="Li Y."/>
        </authorList>
    </citation>
    <scope>NUCLEOTIDE SEQUENCE [LARGE SCALE GENOMIC DNA]</scope>
    <source>
        <strain evidence="7 9">CCBAU 51670</strain>
    </source>
</reference>
<dbReference type="GO" id="GO:0008675">
    <property type="term" value="F:2-dehydro-3-deoxy-phosphogluconate aldolase activity"/>
    <property type="evidence" value="ECO:0007669"/>
    <property type="project" value="UniProtKB-EC"/>
</dbReference>
<evidence type="ECO:0000313" key="7">
    <source>
        <dbReference type="EMBL" id="QAU47578.1"/>
    </source>
</evidence>
<dbReference type="Proteomes" id="UP000288972">
    <property type="component" value="Chromosome"/>
</dbReference>
<comment type="pathway">
    <text evidence="1">Carbohydrate acid metabolism.</text>
</comment>
<dbReference type="EMBL" id="CP030053">
    <property type="protein sequence ID" value="QAU47578.1"/>
    <property type="molecule type" value="Genomic_DNA"/>
</dbReference>
<dbReference type="GO" id="GO:0008700">
    <property type="term" value="F:(R,S)-4-hydroxy-2-oxoglutarate aldolase activity"/>
    <property type="evidence" value="ECO:0007669"/>
    <property type="project" value="UniProtKB-EC"/>
</dbReference>
<evidence type="ECO:0000256" key="6">
    <source>
        <dbReference type="SAM" id="MobiDB-lite"/>
    </source>
</evidence>
<reference evidence="8 10" key="2">
    <citation type="submission" date="2018-10" db="EMBL/GenBank/DDBJ databases">
        <title>Bradyrhizobium sp. nov., effective nodules isolated from peanut in China.</title>
        <authorList>
            <person name="Li Y."/>
        </authorList>
    </citation>
    <scope>NUCLEOTIDE SEQUENCE [LARGE SCALE GENOMIC DNA]</scope>
    <source>
        <strain evidence="8 10">CCBAU 53426</strain>
    </source>
</reference>
<gene>
    <name evidence="8" type="primary">eda</name>
    <name evidence="8" type="ORF">EAS56_24540</name>
    <name evidence="7" type="ORF">XH91_20945</name>
</gene>
<dbReference type="EC" id="4.1.2.14" evidence="8"/>
<dbReference type="EC" id="4.1.3.16" evidence="8"/>
<sequence>MPCRRRSGTDRRRHVRPRSNATKSTKRSPEMPTAAQQNHLVALFKAATVIPVLTIERIQDAVPLAKALVAGGVRTLEVTMRTSVAIEAARAMMAEIPDAVVGIGTILNPADFTRVEKLGVAFGISPGLTPDLLKAATHSSLPFAPGIATASELMMALSHGFDVAKFFPAEQAGGIKGLRALGGPFPNVRFCPTGGVGEANAATWLAEPNVVAVGGSWLCPTAEIRAGNWAGITAICQRTLQAFKPA</sequence>
<dbReference type="PANTHER" id="PTHR30246">
    <property type="entry name" value="2-KETO-3-DEOXY-6-PHOSPHOGLUCONATE ALDOLASE"/>
    <property type="match status" value="1"/>
</dbReference>
<comment type="subunit">
    <text evidence="3">Homotrimer.</text>
</comment>
<dbReference type="KEGG" id="bgz:XH91_20945"/>